<gene>
    <name evidence="4" type="ORF">HH308_26060</name>
</gene>
<comment type="caution">
    <text evidence="4">The sequence shown here is derived from an EMBL/GenBank/DDBJ whole genome shotgun (WGS) entry which is preliminary data.</text>
</comment>
<evidence type="ECO:0000256" key="2">
    <source>
        <dbReference type="ARBA" id="ARBA00023002"/>
    </source>
</evidence>
<dbReference type="GO" id="GO:0016491">
    <property type="term" value="F:oxidoreductase activity"/>
    <property type="evidence" value="ECO:0007669"/>
    <property type="project" value="UniProtKB-KW"/>
</dbReference>
<dbReference type="Gene3D" id="3.40.50.720">
    <property type="entry name" value="NAD(P)-binding Rossmann-like Domain"/>
    <property type="match status" value="1"/>
</dbReference>
<dbReference type="EMBL" id="JABBNB010000039">
    <property type="protein sequence ID" value="NMO04691.1"/>
    <property type="molecule type" value="Genomic_DNA"/>
</dbReference>
<keyword evidence="2" id="KW-0560">Oxidoreductase</keyword>
<dbReference type="PRINTS" id="PR00081">
    <property type="entry name" value="GDHRDH"/>
</dbReference>
<dbReference type="PRINTS" id="PR00080">
    <property type="entry name" value="SDRFAMILY"/>
</dbReference>
<dbReference type="NCBIfam" id="NF004846">
    <property type="entry name" value="PRK06197.1"/>
    <property type="match status" value="1"/>
</dbReference>
<evidence type="ECO:0000256" key="1">
    <source>
        <dbReference type="ARBA" id="ARBA00006484"/>
    </source>
</evidence>
<dbReference type="RefSeq" id="WP_170197195.1">
    <property type="nucleotide sequence ID" value="NZ_JABBNB010000039.1"/>
</dbReference>
<keyword evidence="5" id="KW-1185">Reference proteome</keyword>
<dbReference type="Pfam" id="PF00106">
    <property type="entry name" value="adh_short"/>
    <property type="match status" value="1"/>
</dbReference>
<dbReference type="PANTHER" id="PTHR24320">
    <property type="entry name" value="RETINOL DEHYDROGENASE"/>
    <property type="match status" value="1"/>
</dbReference>
<proteinExistence type="inferred from homology"/>
<dbReference type="SUPFAM" id="SSF51735">
    <property type="entry name" value="NAD(P)-binding Rossmann-fold domains"/>
    <property type="match status" value="1"/>
</dbReference>
<comment type="similarity">
    <text evidence="1 3">Belongs to the short-chain dehydrogenases/reductases (SDR) family.</text>
</comment>
<evidence type="ECO:0000313" key="5">
    <source>
        <dbReference type="Proteomes" id="UP000550729"/>
    </source>
</evidence>
<name>A0A848L889_9ACTN</name>
<evidence type="ECO:0000256" key="3">
    <source>
        <dbReference type="RuleBase" id="RU000363"/>
    </source>
</evidence>
<dbReference type="InterPro" id="IPR002347">
    <property type="entry name" value="SDR_fam"/>
</dbReference>
<dbReference type="PANTHER" id="PTHR24320:SF148">
    <property type="entry name" value="NAD(P)-BINDING ROSSMANN-FOLD SUPERFAMILY PROTEIN"/>
    <property type="match status" value="1"/>
</dbReference>
<evidence type="ECO:0000313" key="4">
    <source>
        <dbReference type="EMBL" id="NMO04691.1"/>
    </source>
</evidence>
<organism evidence="4 5">
    <name type="scientific">Gordonia asplenii</name>
    <dbReference type="NCBI Taxonomy" id="2725283"/>
    <lineage>
        <taxon>Bacteria</taxon>
        <taxon>Bacillati</taxon>
        <taxon>Actinomycetota</taxon>
        <taxon>Actinomycetes</taxon>
        <taxon>Mycobacteriales</taxon>
        <taxon>Gordoniaceae</taxon>
        <taxon>Gordonia</taxon>
    </lineage>
</organism>
<dbReference type="InterPro" id="IPR036291">
    <property type="entry name" value="NAD(P)-bd_dom_sf"/>
</dbReference>
<dbReference type="AlphaFoldDB" id="A0A848L889"/>
<accession>A0A848L889</accession>
<protein>
    <submittedName>
        <fullName evidence="4">SDR family NAD(P)-dependent oxidoreductase</fullName>
    </submittedName>
</protein>
<reference evidence="4 5" key="1">
    <citation type="submission" date="2020-04" db="EMBL/GenBank/DDBJ databases">
        <title>Gordonia sp. nov. TBRC 11910.</title>
        <authorList>
            <person name="Suriyachadkun C."/>
        </authorList>
    </citation>
    <scope>NUCLEOTIDE SEQUENCE [LARGE SCALE GENOMIC DNA]</scope>
    <source>
        <strain evidence="4 5">TBRC 11910</strain>
    </source>
</reference>
<sequence>MSWSENDIPSQHGRVAVITGANGGLGLATAKALARQGADVVLAARNQTKARVAHDQIRAAAPNATVEIVPLDLSSQESVKRAAADVLAGHSRIDLLINNAGVMAMPEGRTVDGYETQLGTNHLGHWTWTAELLPAVLAADAGRVVTLTSIAQHQGRNLDPANPFLDGRYDAWRAYGNSKLANLQFAIGLNRRLQAAGSRAIALAAHPGWTDSDLQTTTASAGGGGLFGRLGGRATDVFGMSVERGALSQLRAATDPTAQGGSLYGPLFVSFGSPVRKPLAPFGIDEGISRLWEISERLTGVPLDVAAQARRA</sequence>
<dbReference type="Proteomes" id="UP000550729">
    <property type="component" value="Unassembled WGS sequence"/>
</dbReference>